<feature type="compositionally biased region" description="Low complexity" evidence="8">
    <location>
        <begin position="63"/>
        <end position="74"/>
    </location>
</feature>
<organism evidence="11 12">
    <name type="scientific">Acipenser ruthenus</name>
    <name type="common">Sterlet sturgeon</name>
    <dbReference type="NCBI Taxonomy" id="7906"/>
    <lineage>
        <taxon>Eukaryota</taxon>
        <taxon>Metazoa</taxon>
        <taxon>Chordata</taxon>
        <taxon>Craniata</taxon>
        <taxon>Vertebrata</taxon>
        <taxon>Euteleostomi</taxon>
        <taxon>Actinopterygii</taxon>
        <taxon>Chondrostei</taxon>
        <taxon>Acipenseriformes</taxon>
        <taxon>Acipenseridae</taxon>
        <taxon>Acipenser</taxon>
    </lineage>
</organism>
<dbReference type="Pfam" id="PF22929">
    <property type="entry name" value="INTS1_INTS2-bd"/>
    <property type="match status" value="1"/>
</dbReference>
<dbReference type="GO" id="GO:0034474">
    <property type="term" value="P:U2 snRNA 3'-end processing"/>
    <property type="evidence" value="ECO:0007669"/>
    <property type="project" value="InterPro"/>
</dbReference>
<reference evidence="11 12" key="1">
    <citation type="submission" date="2019-01" db="EMBL/GenBank/DDBJ databases">
        <title>Draft Genome and Complete Hox-Cluster Characterization of the Sterlet Sturgeon (Acipenser ruthenus).</title>
        <authorList>
            <person name="Wei Q."/>
        </authorList>
    </citation>
    <scope>NUCLEOTIDE SEQUENCE [LARGE SCALE GENOMIC DNA]</scope>
    <source>
        <strain evidence="11">WHYD16114868_AA</strain>
        <tissue evidence="11">Blood</tissue>
    </source>
</reference>
<keyword evidence="12" id="KW-1185">Reference proteome</keyword>
<feature type="region of interest" description="Disordered" evidence="8">
    <location>
        <begin position="1"/>
        <end position="85"/>
    </location>
</feature>
<sequence>MNRPKSTAIRRPSSAAKPSGHAPPGDFIALGSKSQASEPKAPAVLLKPASTGLPADRKREVTSALPSASGLSGLTKRPKLSSTPPLSALGRLADIATADKRAISPSIKEPSVVPIEIPPALLLDEIEAAEGEGNDDQIEGVLCGAVKQLKMNRAKPDITLYLSLMFLAKIKPNVFATEGVIEALCSLLRRDASINFKAKGNNLVSVLACNLLMAAYEEDENWPEIFVKRDTVWWLHTVVPTISKVGAKDYVHCLHKLLFTEQPETYYKWDNWPPESDRNFFLRLCSEVPLLEDTLMRILVIGLSRDLPLGPADAMELADHLVKRAAAVQSDGTRDLDVLRVERIQLIDAVLNLCTYHHPENIQLPPGYQHPNLAISTLYWKAWLLLLVVAAFNPQNIGLAAWDGYPTLKMLMEMVMTNNYSYPPCTVADEETKTEMINRELQVSQREKQEILAFESHLAAASTKQTITESNSLLLSQLTSLDPQGPPRRPPPQVQEQVKSLNQSLRLGHLLCRSRSPDFLLNIIQRQASSQSMPWLADLVQSSEGSLDVLPVQCLCEFLLHDAADDPCSVEEDEEGESKEQRVKKRQRLQKQRQLLGRLQDLLLGPKADEQTTCEVLDYFLRRLSSSQVASRVLAMKGLSLVLTEGGLRDGEEREQPMEEESGDAELLPGYQWLLQDLPKLPLFDSVRGMTSVALQQDVARLIVERSTIMSHLFSKYSCRPESEAVLSALGSIFSKYIRRMRKTKEGEDLYSWSESQDQVFLRWTTGETATMHILVVHAMVILLTLGPPKGESDFYSLLDIWFPEKKPLPTAFLVDTSEEALLLPDWLKLRMIRSEVSRLVDAALQDLEPQQLLLFVQSFGIPVSSMSKLLQYLDQAVSHDPQTLEQNIMDKNYMAHLVEVQHERGATGGHTFHTLLSASLPSRRDSADLKGPKVNVEAPQGPVRIRAANQIPVIGPDDDLAGMYLQLFPLNADPRWQSSNPRQVSLSLQQALAQELARIRQGNAQVTGIAVRLLQAIVALLNSPHGGALVMAMERNHVMSCPLMRQLYQYQRCVPQDMAFSSLFFKAVMQMLTWLDNPAVEGGALQAQLKSFAAQYSLKHRLSDVRTGFLHLADALAYQHESEATVRTIIATLKSGERCNAEPELISKVLQGLIEAKSSYLEEFLSVLLTIGMETVAKHPVTGPVTMVNTLLLQEYEETPVKMEADAGSMEMASTLSSSGLLIDWLELLDPEVLSVCPDLQQRLLFACNKGKGSMGAQTPSYRPYLLALLTHQSNWTTLHQCISILLSKQRELRLDPSFSLDFLWACIHIPRIWQGRDQNTPQKRTEEFVLCLKPPELICLVDLILSESEMNSRSPSQIKKTLDEASCSLIQSRLPLLHSCCHGDLESVKKVSEYLINCIKKWGDSVMSTRCQNLLLQIYLQVPEVIQHVTLPDAILNSEGAADGSICKLDVLVHRLITLLADTGDSKSAENRMSDANMACRKLAVAHPLLLLRHLPMIAALLHGRLHLNFKEFRQQNHLSFFTHVLAILELLHPLVFQSEHQRALQDSLLSFIQVLQNFRRYSRQLSALISKFVQCIQKYLTHDAGAAVQFLQKHSDILQGLSSENPDMLQLKSLLTGLTLPLKSESADSAAEDREDILEVLSEVDEKSKRSPEILPYFALTFSFTYISLAADFLPTFMYCMGSGNFDVVQTALRNLPEYVLLCQEHADILLHKAFLVGIYGQIDTSSTISEAMKVGYTPTGFILGLFCFSYEILQNYLQPEPCKQALILATQATGLAGITEYTDESRPVKQRRARANYSSWQLEELEKAFEATHYPDIFMREALALRLDLIEARVQVWFQNRRAKMRRQMKLHGKVMEKSPSKDPEGPADKPNIKTQDLGSSDSDHWEGKPEKPSYPWPGTQPKGKPALLAAPFQAVVEGLREREKGPSTEEFRSCSIANLRAKAREHAAEIRNSAAKTLPEPETETSSAGMEST</sequence>
<dbReference type="EMBL" id="SCEB01214263">
    <property type="protein sequence ID" value="RXM36338.1"/>
    <property type="molecule type" value="Genomic_DNA"/>
</dbReference>
<dbReference type="PROSITE" id="PS50803">
    <property type="entry name" value="OAR"/>
    <property type="match status" value="1"/>
</dbReference>
<evidence type="ECO:0000256" key="6">
    <source>
        <dbReference type="PROSITE-ProRule" id="PRU00108"/>
    </source>
</evidence>
<dbReference type="CDD" id="cd00086">
    <property type="entry name" value="homeodomain"/>
    <property type="match status" value="1"/>
</dbReference>
<keyword evidence="2" id="KW-0217">Developmental protein</keyword>
<evidence type="ECO:0000259" key="10">
    <source>
        <dbReference type="PROSITE" id="PS50803"/>
    </source>
</evidence>
<dbReference type="Pfam" id="PF03826">
    <property type="entry name" value="OAR"/>
    <property type="match status" value="1"/>
</dbReference>
<dbReference type="PROSITE" id="PS50071">
    <property type="entry name" value="HOMEOBOX_2"/>
    <property type="match status" value="1"/>
</dbReference>
<evidence type="ECO:0000313" key="12">
    <source>
        <dbReference type="Proteomes" id="UP000289886"/>
    </source>
</evidence>
<dbReference type="GO" id="GO:0000981">
    <property type="term" value="F:DNA-binding transcription factor activity, RNA polymerase II-specific"/>
    <property type="evidence" value="ECO:0007669"/>
    <property type="project" value="InterPro"/>
</dbReference>
<evidence type="ECO:0000256" key="7">
    <source>
        <dbReference type="RuleBase" id="RU000682"/>
    </source>
</evidence>
<keyword evidence="5 6" id="KW-0539">Nucleus</keyword>
<evidence type="ECO:0000256" key="5">
    <source>
        <dbReference type="ARBA" id="ARBA00023242"/>
    </source>
</evidence>
<keyword evidence="4 6" id="KW-0371">Homeobox</keyword>
<dbReference type="InterPro" id="IPR017970">
    <property type="entry name" value="Homeobox_CS"/>
</dbReference>
<dbReference type="SUPFAM" id="SSF46689">
    <property type="entry name" value="Homeodomain-like"/>
    <property type="match status" value="1"/>
</dbReference>
<evidence type="ECO:0000256" key="2">
    <source>
        <dbReference type="ARBA" id="ARBA00022473"/>
    </source>
</evidence>
<dbReference type="Pfam" id="PF00046">
    <property type="entry name" value="Homeodomain"/>
    <property type="match status" value="1"/>
</dbReference>
<dbReference type="SUPFAM" id="SSF48371">
    <property type="entry name" value="ARM repeat"/>
    <property type="match status" value="1"/>
</dbReference>
<dbReference type="InterPro" id="IPR001356">
    <property type="entry name" value="HD"/>
</dbReference>
<dbReference type="PROSITE" id="PS00027">
    <property type="entry name" value="HOMEOBOX_1"/>
    <property type="match status" value="1"/>
</dbReference>
<dbReference type="InterPro" id="IPR053965">
    <property type="entry name" value="INTS1_R4"/>
</dbReference>
<dbReference type="PANTHER" id="PTHR21224:SF1">
    <property type="entry name" value="INTEGRATOR COMPLEX SUBUNIT 1"/>
    <property type="match status" value="1"/>
</dbReference>
<feature type="domain" description="Homeobox" evidence="9">
    <location>
        <begin position="1792"/>
        <end position="1852"/>
    </location>
</feature>
<dbReference type="InterPro" id="IPR053966">
    <property type="entry name" value="INTS1_INTS2-bd"/>
</dbReference>
<name>A0A444UMI8_ACIRT</name>
<dbReference type="Pfam" id="PF22927">
    <property type="entry name" value="INT1_R3"/>
    <property type="match status" value="1"/>
</dbReference>
<proteinExistence type="predicted"/>
<gene>
    <name evidence="11" type="ORF">EOD39_3589</name>
</gene>
<feature type="compositionally biased region" description="Basic and acidic residues" evidence="8">
    <location>
        <begin position="1858"/>
        <end position="1876"/>
    </location>
</feature>
<comment type="caution">
    <text evidence="11">The sequence shown here is derived from an EMBL/GenBank/DDBJ whole genome shotgun (WGS) entry which is preliminary data.</text>
</comment>
<feature type="domain" description="OAR" evidence="10">
    <location>
        <begin position="1939"/>
        <end position="1952"/>
    </location>
</feature>
<dbReference type="Proteomes" id="UP000289886">
    <property type="component" value="Unassembled WGS sequence"/>
</dbReference>
<evidence type="ECO:0000256" key="4">
    <source>
        <dbReference type="ARBA" id="ARBA00023155"/>
    </source>
</evidence>
<dbReference type="Gene3D" id="1.10.10.60">
    <property type="entry name" value="Homeodomain-like"/>
    <property type="match status" value="1"/>
</dbReference>
<dbReference type="GO" id="GO:0003677">
    <property type="term" value="F:DNA binding"/>
    <property type="evidence" value="ECO:0007669"/>
    <property type="project" value="UniProtKB-UniRule"/>
</dbReference>
<evidence type="ECO:0000259" key="9">
    <source>
        <dbReference type="PROSITE" id="PS50071"/>
    </source>
</evidence>
<dbReference type="InterPro" id="IPR003654">
    <property type="entry name" value="OAR_dom"/>
</dbReference>
<dbReference type="InterPro" id="IPR038902">
    <property type="entry name" value="INTS1"/>
</dbReference>
<protein>
    <submittedName>
        <fullName evidence="11">Integrator complex subunit 1</fullName>
    </submittedName>
</protein>
<comment type="subcellular location">
    <subcellularLocation>
        <location evidence="1 6 7">Nucleus</location>
    </subcellularLocation>
</comment>
<feature type="compositionally biased region" description="Polar residues" evidence="8">
    <location>
        <begin position="1969"/>
        <end position="1978"/>
    </location>
</feature>
<dbReference type="SMART" id="SM00389">
    <property type="entry name" value="HOX"/>
    <property type="match status" value="1"/>
</dbReference>
<evidence type="ECO:0000313" key="11">
    <source>
        <dbReference type="EMBL" id="RXM36338.1"/>
    </source>
</evidence>
<dbReference type="InterPro" id="IPR016024">
    <property type="entry name" value="ARM-type_fold"/>
</dbReference>
<feature type="compositionally biased region" description="Basic and acidic residues" evidence="8">
    <location>
        <begin position="1886"/>
        <end position="1896"/>
    </location>
</feature>
<evidence type="ECO:0000256" key="8">
    <source>
        <dbReference type="SAM" id="MobiDB-lite"/>
    </source>
</evidence>
<dbReference type="InterPro" id="IPR053964">
    <property type="entry name" value="INT1_R3"/>
</dbReference>
<dbReference type="Pfam" id="PF22928">
    <property type="entry name" value="INTS1_R4"/>
    <property type="match status" value="1"/>
</dbReference>
<accession>A0A444UMI8</accession>
<evidence type="ECO:0000256" key="3">
    <source>
        <dbReference type="ARBA" id="ARBA00023125"/>
    </source>
</evidence>
<feature type="DNA-binding region" description="Homeobox" evidence="6">
    <location>
        <begin position="1794"/>
        <end position="1853"/>
    </location>
</feature>
<dbReference type="FunFam" id="1.10.10.60:FF:000304">
    <property type="entry name" value="Visual system homeobox"/>
    <property type="match status" value="1"/>
</dbReference>
<feature type="region of interest" description="Disordered" evidence="8">
    <location>
        <begin position="1947"/>
        <end position="1978"/>
    </location>
</feature>
<feature type="region of interest" description="Disordered" evidence="8">
    <location>
        <begin position="1852"/>
        <end position="1914"/>
    </location>
</feature>
<dbReference type="GO" id="GO:0032039">
    <property type="term" value="C:integrator complex"/>
    <property type="evidence" value="ECO:0007669"/>
    <property type="project" value="InterPro"/>
</dbReference>
<dbReference type="InterPro" id="IPR009057">
    <property type="entry name" value="Homeodomain-like_sf"/>
</dbReference>
<evidence type="ECO:0000256" key="1">
    <source>
        <dbReference type="ARBA" id="ARBA00004123"/>
    </source>
</evidence>
<dbReference type="PANTHER" id="PTHR21224">
    <property type="entry name" value="INTEGRATOR COMPLEX SUBUNIT 1"/>
    <property type="match status" value="1"/>
</dbReference>
<keyword evidence="3 6" id="KW-0238">DNA-binding</keyword>